<dbReference type="Gene3D" id="3.40.50.300">
    <property type="entry name" value="P-loop containing nucleotide triphosphate hydrolases"/>
    <property type="match status" value="1"/>
</dbReference>
<dbReference type="InterPro" id="IPR003593">
    <property type="entry name" value="AAA+_ATPase"/>
</dbReference>
<dbReference type="GO" id="GO:1903805">
    <property type="term" value="P:L-valine import across plasma membrane"/>
    <property type="evidence" value="ECO:0007669"/>
    <property type="project" value="TreeGrafter"/>
</dbReference>
<evidence type="ECO:0000259" key="4">
    <source>
        <dbReference type="PROSITE" id="PS50893"/>
    </source>
</evidence>
<feature type="domain" description="ABC transporter" evidence="4">
    <location>
        <begin position="5"/>
        <end position="252"/>
    </location>
</feature>
<dbReference type="Proteomes" id="UP000251144">
    <property type="component" value="Unassembled WGS sequence"/>
</dbReference>
<dbReference type="RefSeq" id="WP_158401624.1">
    <property type="nucleotide sequence ID" value="NZ_PRLB01000015.1"/>
</dbReference>
<dbReference type="GO" id="GO:0042941">
    <property type="term" value="P:D-alanine transmembrane transport"/>
    <property type="evidence" value="ECO:0007669"/>
    <property type="project" value="TreeGrafter"/>
</dbReference>
<sequence length="258" mass="28253">MAVLLQASHVTMQFGGLKAVNDVDMEIKKGEVHALIGPNGAGKTTFFNIVSGIYTPTSGTVTFDGEDITKLKAHQVTARGIARTFQNILLFENMNIVRNVMVGAHTRTGSSMLGSVLRTRRSREAEKECYENAMQTLEFVGMADLAMQSASGLPYGKKRILEIARALNSKPKIIMLDEPAAGMNSTESAELSRLIFRMRDMGVTVLLVEHDMKFVSDISDSITVLDHGQKICDGDPKTALNDPRVIEAYLGKEEEDAE</sequence>
<dbReference type="GO" id="GO:1903806">
    <property type="term" value="P:L-isoleucine import across plasma membrane"/>
    <property type="evidence" value="ECO:0007669"/>
    <property type="project" value="TreeGrafter"/>
</dbReference>
<name>A0A329TTG3_9FIRM</name>
<dbReference type="SUPFAM" id="SSF52540">
    <property type="entry name" value="P-loop containing nucleoside triphosphate hydrolases"/>
    <property type="match status" value="1"/>
</dbReference>
<evidence type="ECO:0000256" key="1">
    <source>
        <dbReference type="ARBA" id="ARBA00022448"/>
    </source>
</evidence>
<accession>A0A329TTG3</accession>
<evidence type="ECO:0000256" key="2">
    <source>
        <dbReference type="ARBA" id="ARBA00022741"/>
    </source>
</evidence>
<reference evidence="5 6" key="1">
    <citation type="submission" date="2018-02" db="EMBL/GenBank/DDBJ databases">
        <title>Complete genome sequencing of Faecalibacterium prausnitzii strains isolated from the human gut.</title>
        <authorList>
            <person name="Fitzgerald B.C."/>
            <person name="Shkoporov A.N."/>
            <person name="Ross P.R."/>
            <person name="Hill C."/>
        </authorList>
    </citation>
    <scope>NUCLEOTIDE SEQUENCE [LARGE SCALE GENOMIC DNA]</scope>
    <source>
        <strain evidence="5 6">APC942/32-1</strain>
    </source>
</reference>
<dbReference type="EMBL" id="PRLB01000015">
    <property type="protein sequence ID" value="RAW52559.1"/>
    <property type="molecule type" value="Genomic_DNA"/>
</dbReference>
<protein>
    <submittedName>
        <fullName evidence="5">ABC transporter ATP-binding protein</fullName>
    </submittedName>
</protein>
<dbReference type="InterPro" id="IPR051120">
    <property type="entry name" value="ABC_AA/LPS_Transport"/>
</dbReference>
<proteinExistence type="predicted"/>
<keyword evidence="2" id="KW-0547">Nucleotide-binding</keyword>
<dbReference type="GO" id="GO:0005524">
    <property type="term" value="F:ATP binding"/>
    <property type="evidence" value="ECO:0007669"/>
    <property type="project" value="UniProtKB-KW"/>
</dbReference>
<dbReference type="InterPro" id="IPR003439">
    <property type="entry name" value="ABC_transporter-like_ATP-bd"/>
</dbReference>
<dbReference type="GO" id="GO:0016887">
    <property type="term" value="F:ATP hydrolysis activity"/>
    <property type="evidence" value="ECO:0007669"/>
    <property type="project" value="InterPro"/>
</dbReference>
<evidence type="ECO:0000256" key="3">
    <source>
        <dbReference type="ARBA" id="ARBA00022840"/>
    </source>
</evidence>
<dbReference type="CDD" id="cd03219">
    <property type="entry name" value="ABC_Mj1267_LivG_branched"/>
    <property type="match status" value="1"/>
</dbReference>
<dbReference type="GO" id="GO:0015192">
    <property type="term" value="F:L-phenylalanine transmembrane transporter activity"/>
    <property type="evidence" value="ECO:0007669"/>
    <property type="project" value="TreeGrafter"/>
</dbReference>
<dbReference type="Pfam" id="PF12399">
    <property type="entry name" value="BCA_ABC_TP_C"/>
    <property type="match status" value="1"/>
</dbReference>
<organism evidence="5 6">
    <name type="scientific">Faecalibacterium prausnitzii</name>
    <dbReference type="NCBI Taxonomy" id="853"/>
    <lineage>
        <taxon>Bacteria</taxon>
        <taxon>Bacillati</taxon>
        <taxon>Bacillota</taxon>
        <taxon>Clostridia</taxon>
        <taxon>Eubacteriales</taxon>
        <taxon>Oscillospiraceae</taxon>
        <taxon>Faecalibacterium</taxon>
    </lineage>
</organism>
<keyword evidence="1" id="KW-0813">Transport</keyword>
<dbReference type="GO" id="GO:0015188">
    <property type="term" value="F:L-isoleucine transmembrane transporter activity"/>
    <property type="evidence" value="ECO:0007669"/>
    <property type="project" value="TreeGrafter"/>
</dbReference>
<dbReference type="PROSITE" id="PS50893">
    <property type="entry name" value="ABC_TRANSPORTER_2"/>
    <property type="match status" value="1"/>
</dbReference>
<dbReference type="InterPro" id="IPR032823">
    <property type="entry name" value="BCA_ABC_TP_C"/>
</dbReference>
<dbReference type="FunFam" id="3.40.50.300:FF:000421">
    <property type="entry name" value="Branched-chain amino acid ABC transporter ATP-binding protein"/>
    <property type="match status" value="1"/>
</dbReference>
<dbReference type="PANTHER" id="PTHR45772">
    <property type="entry name" value="CONSERVED COMPONENT OF ABC TRANSPORTER FOR NATURAL AMINO ACIDS-RELATED"/>
    <property type="match status" value="1"/>
</dbReference>
<keyword evidence="3 5" id="KW-0067">ATP-binding</keyword>
<dbReference type="PANTHER" id="PTHR45772:SF7">
    <property type="entry name" value="AMINO ACID ABC TRANSPORTER ATP-BINDING PROTEIN"/>
    <property type="match status" value="1"/>
</dbReference>
<dbReference type="GO" id="GO:0005304">
    <property type="term" value="F:L-valine transmembrane transporter activity"/>
    <property type="evidence" value="ECO:0007669"/>
    <property type="project" value="TreeGrafter"/>
</dbReference>
<dbReference type="SMART" id="SM00382">
    <property type="entry name" value="AAA"/>
    <property type="match status" value="1"/>
</dbReference>
<dbReference type="InterPro" id="IPR027417">
    <property type="entry name" value="P-loop_NTPase"/>
</dbReference>
<dbReference type="OrthoDB" id="9805514at2"/>
<dbReference type="GO" id="GO:0015808">
    <property type="term" value="P:L-alanine transport"/>
    <property type="evidence" value="ECO:0007669"/>
    <property type="project" value="TreeGrafter"/>
</dbReference>
<dbReference type="GO" id="GO:0005886">
    <property type="term" value="C:plasma membrane"/>
    <property type="evidence" value="ECO:0007669"/>
    <property type="project" value="TreeGrafter"/>
</dbReference>
<evidence type="ECO:0000313" key="5">
    <source>
        <dbReference type="EMBL" id="RAW52559.1"/>
    </source>
</evidence>
<comment type="caution">
    <text evidence="5">The sequence shown here is derived from an EMBL/GenBank/DDBJ whole genome shotgun (WGS) entry which is preliminary data.</text>
</comment>
<dbReference type="Pfam" id="PF00005">
    <property type="entry name" value="ABC_tran"/>
    <property type="match status" value="1"/>
</dbReference>
<gene>
    <name evidence="5" type="ORF">C4N26_12755</name>
</gene>
<evidence type="ECO:0000313" key="6">
    <source>
        <dbReference type="Proteomes" id="UP000251144"/>
    </source>
</evidence>
<dbReference type="AlphaFoldDB" id="A0A329TTG3"/>